<comment type="function">
    <text evidence="8">3'-5' exoribonuclease that releases 5'-nucleoside monophosphates and is involved in maturation of structured RNAs.</text>
</comment>
<evidence type="ECO:0000256" key="1">
    <source>
        <dbReference type="ARBA" id="ARBA00001849"/>
    </source>
</evidence>
<comment type="catalytic activity">
    <reaction evidence="1 8">
        <text>Exonucleolytic cleavage in the 3'- to 5'-direction to yield nucleoside 5'-phosphates.</text>
        <dbReference type="EC" id="3.1.13.1"/>
    </reaction>
</comment>
<evidence type="ECO:0000259" key="9">
    <source>
        <dbReference type="PROSITE" id="PS50126"/>
    </source>
</evidence>
<dbReference type="EC" id="3.1.13.1" evidence="8"/>
<evidence type="ECO:0000256" key="2">
    <source>
        <dbReference type="ARBA" id="ARBA00004496"/>
    </source>
</evidence>
<dbReference type="CDD" id="cd04471">
    <property type="entry name" value="S1_RNase_R"/>
    <property type="match status" value="1"/>
</dbReference>
<evidence type="ECO:0000313" key="11">
    <source>
        <dbReference type="Proteomes" id="UP000005824"/>
    </source>
</evidence>
<keyword evidence="6 8" id="KW-0269">Exonuclease</keyword>
<keyword evidence="11" id="KW-1185">Reference proteome</keyword>
<dbReference type="SUPFAM" id="SSF50249">
    <property type="entry name" value="Nucleic acid-binding proteins"/>
    <property type="match status" value="3"/>
</dbReference>
<protein>
    <recommendedName>
        <fullName evidence="8">Ribonuclease R</fullName>
        <shortName evidence="8">RNase R</shortName>
        <ecNumber evidence="8">3.1.13.1</ecNumber>
    </recommendedName>
</protein>
<dbReference type="EMBL" id="ABVL01000016">
    <property type="protein sequence ID" value="EDY17811.1"/>
    <property type="molecule type" value="Genomic_DNA"/>
</dbReference>
<comment type="subcellular location">
    <subcellularLocation>
        <location evidence="2 8">Cytoplasm</location>
    </subcellularLocation>
</comment>
<dbReference type="InParanoid" id="B4D6L0"/>
<dbReference type="Pfam" id="PF00575">
    <property type="entry name" value="S1"/>
    <property type="match status" value="1"/>
</dbReference>
<proteinExistence type="inferred from homology"/>
<dbReference type="GO" id="GO:0008859">
    <property type="term" value="F:exoribonuclease II activity"/>
    <property type="evidence" value="ECO:0007669"/>
    <property type="project" value="UniProtKB-UniRule"/>
</dbReference>
<dbReference type="PANTHER" id="PTHR23355:SF9">
    <property type="entry name" value="DIS3-LIKE EXONUCLEASE 2"/>
    <property type="match status" value="1"/>
</dbReference>
<dbReference type="GO" id="GO:0003723">
    <property type="term" value="F:RNA binding"/>
    <property type="evidence" value="ECO:0007669"/>
    <property type="project" value="UniProtKB-UniRule"/>
</dbReference>
<name>B4D6L0_9BACT</name>
<dbReference type="NCBIfam" id="TIGR00358">
    <property type="entry name" value="3_prime_RNase"/>
    <property type="match status" value="1"/>
</dbReference>
<dbReference type="InterPro" id="IPR001900">
    <property type="entry name" value="RNase_II/R"/>
</dbReference>
<dbReference type="STRING" id="497964.CfE428DRAFT_4550"/>
<dbReference type="HAMAP" id="MF_01895">
    <property type="entry name" value="RNase_R"/>
    <property type="match status" value="1"/>
</dbReference>
<reference evidence="10 11" key="1">
    <citation type="journal article" date="2011" name="J. Bacteriol.">
        <title>Genome sequence of Chthoniobacter flavus Ellin428, an aerobic heterotrophic soil bacterium.</title>
        <authorList>
            <person name="Kant R."/>
            <person name="van Passel M.W."/>
            <person name="Palva A."/>
            <person name="Lucas S."/>
            <person name="Lapidus A."/>
            <person name="Glavina Del Rio T."/>
            <person name="Dalin E."/>
            <person name="Tice H."/>
            <person name="Bruce D."/>
            <person name="Goodwin L."/>
            <person name="Pitluck S."/>
            <person name="Larimer F.W."/>
            <person name="Land M.L."/>
            <person name="Hauser L."/>
            <person name="Sangwan P."/>
            <person name="de Vos W.M."/>
            <person name="Janssen P.H."/>
            <person name="Smidt H."/>
        </authorList>
    </citation>
    <scope>NUCLEOTIDE SEQUENCE [LARGE SCALE GENOMIC DNA]</scope>
    <source>
        <strain evidence="10 11">Ellin428</strain>
    </source>
</reference>
<dbReference type="FunCoup" id="B4D6L0">
    <property type="interactions" value="498"/>
</dbReference>
<dbReference type="InterPro" id="IPR050180">
    <property type="entry name" value="RNR_Ribonuclease"/>
</dbReference>
<dbReference type="PANTHER" id="PTHR23355">
    <property type="entry name" value="RIBONUCLEASE"/>
    <property type="match status" value="1"/>
</dbReference>
<dbReference type="InterPro" id="IPR022966">
    <property type="entry name" value="RNase_II/R_CS"/>
</dbReference>
<dbReference type="InterPro" id="IPR012340">
    <property type="entry name" value="NA-bd_OB-fold"/>
</dbReference>
<dbReference type="InterPro" id="IPR004476">
    <property type="entry name" value="RNase_II/RNase_R"/>
</dbReference>
<dbReference type="Gene3D" id="2.40.50.140">
    <property type="entry name" value="Nucleic acid-binding proteins"/>
    <property type="match status" value="2"/>
</dbReference>
<dbReference type="InterPro" id="IPR040476">
    <property type="entry name" value="CSD2"/>
</dbReference>
<organism evidence="10 11">
    <name type="scientific">Chthoniobacter flavus Ellin428</name>
    <dbReference type="NCBI Taxonomy" id="497964"/>
    <lineage>
        <taxon>Bacteria</taxon>
        <taxon>Pseudomonadati</taxon>
        <taxon>Verrucomicrobiota</taxon>
        <taxon>Spartobacteria</taxon>
        <taxon>Chthoniobacterales</taxon>
        <taxon>Chthoniobacteraceae</taxon>
        <taxon>Chthoniobacter</taxon>
    </lineage>
</organism>
<dbReference type="AlphaFoldDB" id="B4D6L0"/>
<dbReference type="InterPro" id="IPR013223">
    <property type="entry name" value="RNase_B_OB_dom"/>
</dbReference>
<dbReference type="Pfam" id="PF00773">
    <property type="entry name" value="RNB"/>
    <property type="match status" value="1"/>
</dbReference>
<feature type="domain" description="S1 motif" evidence="9">
    <location>
        <begin position="645"/>
        <end position="726"/>
    </location>
</feature>
<dbReference type="InterPro" id="IPR011805">
    <property type="entry name" value="RNase_R"/>
</dbReference>
<dbReference type="SMART" id="SM00316">
    <property type="entry name" value="S1"/>
    <property type="match status" value="1"/>
</dbReference>
<evidence type="ECO:0000256" key="7">
    <source>
        <dbReference type="ARBA" id="ARBA00022884"/>
    </source>
</evidence>
<comment type="caution">
    <text evidence="10">The sequence shown here is derived from an EMBL/GenBank/DDBJ whole genome shotgun (WGS) entry which is preliminary data.</text>
</comment>
<dbReference type="RefSeq" id="WP_006981871.1">
    <property type="nucleotide sequence ID" value="NZ_ABVL01000016.1"/>
</dbReference>
<dbReference type="NCBIfam" id="TIGR02063">
    <property type="entry name" value="RNase_R"/>
    <property type="match status" value="1"/>
</dbReference>
<sequence>MKRNKKQPDQGGLKERIRQLLRNPNYRPLDKVELSKALRWPSDQRAELREALRELETAGEIARIRKDRYVLPQTADLVTGILQVHANGHAHLLSETPGVKDVFISAPNLGTAMHSDKVVARLMHEGREQRRGGAQEARVIKILERANDTIVGTLQSSKNFFYVIPDDPRLQHNIYVKPEPKGAQVGDKVVVRFEEWESRHVNPEGEVIEVLGPAHAPGVDMLSIIRKYQLPMAFPDAVEREAEKIFETVHPDEIARREDCRGQFIVTIDPDDAKDFDDAIHVERLARGWRLGVHIADVSHYVRPGHPLDREARKRGNSTYLADRVIPMLPERLSNGICSLKPGVERLTFGAFIDFDESGKIRKARFARSVIKSAARLTYRQALAILEDRPVPATPNYERGGKVHLDAKPVPLNVTPELRERVKLAWELASLLRKNRFAAGSLDLDFPEVKVWLDDQGRAVRLEKMDNDISHQLVEEFMLAANEVVAKALKDRKIPTVYRIHEDPDPDRLADYRELAISYGFRAGDLTQRRELQRLLAATRGKPEEYALKLGLLKSLKRARYATDPVGHYGLAKVNYTHFTSPIRRYADLLVHRALAGEKLGGVGAVGEIAAHISTTERTSADAERDSTMLKKMEFFQRQLTARRPEEMRAIVVDVRSYGLVVELPDCLITGLIHVSSLPDDFYQFDSTRLRFVGRRKNKTYQIGDVLQVIVSRVDAYKRQIDFVPVK</sequence>
<dbReference type="GO" id="GO:0005829">
    <property type="term" value="C:cytosol"/>
    <property type="evidence" value="ECO:0007669"/>
    <property type="project" value="TreeGrafter"/>
</dbReference>
<gene>
    <name evidence="8" type="primary">rnr</name>
    <name evidence="10" type="ORF">CfE428DRAFT_4550</name>
</gene>
<dbReference type="GO" id="GO:0006402">
    <property type="term" value="P:mRNA catabolic process"/>
    <property type="evidence" value="ECO:0007669"/>
    <property type="project" value="TreeGrafter"/>
</dbReference>
<accession>B4D6L0</accession>
<evidence type="ECO:0000256" key="4">
    <source>
        <dbReference type="ARBA" id="ARBA00022722"/>
    </source>
</evidence>
<dbReference type="Proteomes" id="UP000005824">
    <property type="component" value="Unassembled WGS sequence"/>
</dbReference>
<dbReference type="SMART" id="SM00955">
    <property type="entry name" value="RNB"/>
    <property type="match status" value="1"/>
</dbReference>
<keyword evidence="3 8" id="KW-0963">Cytoplasm</keyword>
<dbReference type="InterPro" id="IPR003029">
    <property type="entry name" value="S1_domain"/>
</dbReference>
<keyword evidence="7 8" id="KW-0694">RNA-binding</keyword>
<dbReference type="Pfam" id="PF08206">
    <property type="entry name" value="OB_RNB"/>
    <property type="match status" value="1"/>
</dbReference>
<keyword evidence="4 8" id="KW-0540">Nuclease</keyword>
<evidence type="ECO:0000256" key="8">
    <source>
        <dbReference type="HAMAP-Rule" id="MF_01895"/>
    </source>
</evidence>
<evidence type="ECO:0000313" key="10">
    <source>
        <dbReference type="EMBL" id="EDY17811.1"/>
    </source>
</evidence>
<evidence type="ECO:0000256" key="5">
    <source>
        <dbReference type="ARBA" id="ARBA00022801"/>
    </source>
</evidence>
<dbReference type="PROSITE" id="PS50126">
    <property type="entry name" value="S1"/>
    <property type="match status" value="1"/>
</dbReference>
<dbReference type="PROSITE" id="PS01175">
    <property type="entry name" value="RIBONUCLEASE_II"/>
    <property type="match status" value="1"/>
</dbReference>
<evidence type="ECO:0000256" key="6">
    <source>
        <dbReference type="ARBA" id="ARBA00022839"/>
    </source>
</evidence>
<keyword evidence="5 8" id="KW-0378">Hydrolase</keyword>
<evidence type="ECO:0000256" key="3">
    <source>
        <dbReference type="ARBA" id="ARBA00022490"/>
    </source>
</evidence>
<dbReference type="eggNOG" id="COG0557">
    <property type="taxonomic scope" value="Bacteria"/>
</dbReference>
<dbReference type="Pfam" id="PF17876">
    <property type="entry name" value="CSD2"/>
    <property type="match status" value="1"/>
</dbReference>
<comment type="similarity">
    <text evidence="8">Belongs to the RNR ribonuclease family. RNase R subfamily.</text>
</comment>